<dbReference type="Proteomes" id="UP000015104">
    <property type="component" value="Unassembled WGS sequence"/>
</dbReference>
<organism evidence="2 3">
    <name type="scientific">Tetranychus urticae</name>
    <name type="common">Two-spotted spider mite</name>
    <dbReference type="NCBI Taxonomy" id="32264"/>
    <lineage>
        <taxon>Eukaryota</taxon>
        <taxon>Metazoa</taxon>
        <taxon>Ecdysozoa</taxon>
        <taxon>Arthropoda</taxon>
        <taxon>Chelicerata</taxon>
        <taxon>Arachnida</taxon>
        <taxon>Acari</taxon>
        <taxon>Acariformes</taxon>
        <taxon>Trombidiformes</taxon>
        <taxon>Prostigmata</taxon>
        <taxon>Eleutherengona</taxon>
        <taxon>Raphignathae</taxon>
        <taxon>Tetranychoidea</taxon>
        <taxon>Tetranychidae</taxon>
        <taxon>Tetranychus</taxon>
    </lineage>
</organism>
<dbReference type="EnsemblMetazoa" id="tetur26g00280.1">
    <property type="protein sequence ID" value="tetur26g00280.1"/>
    <property type="gene ID" value="tetur26g00280"/>
</dbReference>
<evidence type="ECO:0000313" key="3">
    <source>
        <dbReference type="Proteomes" id="UP000015104"/>
    </source>
</evidence>
<accession>T1KXI4</accession>
<proteinExistence type="predicted"/>
<keyword evidence="3" id="KW-1185">Reference proteome</keyword>
<keyword evidence="1" id="KW-1133">Transmembrane helix</keyword>
<dbReference type="EMBL" id="CAEY01000695">
    <property type="status" value="NOT_ANNOTATED_CDS"/>
    <property type="molecule type" value="Genomic_DNA"/>
</dbReference>
<feature type="transmembrane region" description="Helical" evidence="1">
    <location>
        <begin position="6"/>
        <end position="25"/>
    </location>
</feature>
<sequence>MLKQTSYILLIFILILKLSLFLFLFHIKHSTLSISLYSKFSLTSKFTDKFSVLNQVQNNQKISIVTSSDENIN</sequence>
<dbReference type="AlphaFoldDB" id="T1KXI4"/>
<dbReference type="HOGENOM" id="CLU_2708008_0_0_1"/>
<evidence type="ECO:0000256" key="1">
    <source>
        <dbReference type="SAM" id="Phobius"/>
    </source>
</evidence>
<reference evidence="3" key="1">
    <citation type="submission" date="2011-08" db="EMBL/GenBank/DDBJ databases">
        <authorList>
            <person name="Rombauts S."/>
        </authorList>
    </citation>
    <scope>NUCLEOTIDE SEQUENCE</scope>
    <source>
        <strain evidence="3">London</strain>
    </source>
</reference>
<evidence type="ECO:0000313" key="2">
    <source>
        <dbReference type="EnsemblMetazoa" id="tetur26g00280.1"/>
    </source>
</evidence>
<name>T1KXI4_TETUR</name>
<protein>
    <submittedName>
        <fullName evidence="2">Uncharacterized protein</fullName>
    </submittedName>
</protein>
<keyword evidence="1" id="KW-0812">Transmembrane</keyword>
<keyword evidence="1" id="KW-0472">Membrane</keyword>
<reference evidence="2" key="2">
    <citation type="submission" date="2015-06" db="UniProtKB">
        <authorList>
            <consortium name="EnsemblMetazoa"/>
        </authorList>
    </citation>
    <scope>IDENTIFICATION</scope>
</reference>